<dbReference type="InParanoid" id="A0A168RTW1"/>
<dbReference type="InterPro" id="IPR011333">
    <property type="entry name" value="SKP1/BTB/POZ_sf"/>
</dbReference>
<dbReference type="PANTHER" id="PTHR22872:SF2">
    <property type="entry name" value="INHIBITOR OF BRUTON TYROSINE KINASE"/>
    <property type="match status" value="1"/>
</dbReference>
<protein>
    <recommendedName>
        <fullName evidence="5">BTB domain-containing protein</fullName>
    </recommendedName>
</protein>
<name>A0A168RTW1_ABSGL</name>
<feature type="repeat" description="RCC1" evidence="3">
    <location>
        <begin position="325"/>
        <end position="384"/>
    </location>
</feature>
<evidence type="ECO:0000313" key="6">
    <source>
        <dbReference type="EMBL" id="SAM07387.1"/>
    </source>
</evidence>
<feature type="region of interest" description="Disordered" evidence="4">
    <location>
        <begin position="1101"/>
        <end position="1180"/>
    </location>
</feature>
<dbReference type="Proteomes" id="UP000078561">
    <property type="component" value="Unassembled WGS sequence"/>
</dbReference>
<gene>
    <name evidence="6" type="primary">ABSGL_13028.1 scaffold 13554</name>
</gene>
<proteinExistence type="predicted"/>
<dbReference type="PANTHER" id="PTHR22872">
    <property type="entry name" value="BTK-BINDING PROTEIN-RELATED"/>
    <property type="match status" value="1"/>
</dbReference>
<dbReference type="PROSITE" id="PS50088">
    <property type="entry name" value="ANK_REPEAT"/>
    <property type="match status" value="1"/>
</dbReference>
<dbReference type="CDD" id="cd18500">
    <property type="entry name" value="BACK_IBtk"/>
    <property type="match status" value="1"/>
</dbReference>
<feature type="compositionally biased region" description="Polar residues" evidence="4">
    <location>
        <begin position="1104"/>
        <end position="1122"/>
    </location>
</feature>
<keyword evidence="1" id="KW-0677">Repeat</keyword>
<dbReference type="SUPFAM" id="SSF48403">
    <property type="entry name" value="Ankyrin repeat"/>
    <property type="match status" value="1"/>
</dbReference>
<dbReference type="Pfam" id="PF12796">
    <property type="entry name" value="Ank_2"/>
    <property type="match status" value="1"/>
</dbReference>
<dbReference type="FunCoup" id="A0A168RTW1">
    <property type="interactions" value="133"/>
</dbReference>
<feature type="region of interest" description="Disordered" evidence="4">
    <location>
        <begin position="1320"/>
        <end position="1347"/>
    </location>
</feature>
<dbReference type="STRING" id="4829.A0A168RTW1"/>
<evidence type="ECO:0000313" key="7">
    <source>
        <dbReference type="Proteomes" id="UP000078561"/>
    </source>
</evidence>
<evidence type="ECO:0000256" key="3">
    <source>
        <dbReference type="PROSITE-ProRule" id="PRU00235"/>
    </source>
</evidence>
<dbReference type="Pfam" id="PF00415">
    <property type="entry name" value="RCC1"/>
    <property type="match status" value="2"/>
</dbReference>
<dbReference type="SUPFAM" id="SSF54695">
    <property type="entry name" value="POZ domain"/>
    <property type="match status" value="1"/>
</dbReference>
<feature type="repeat" description="ANK" evidence="2">
    <location>
        <begin position="59"/>
        <end position="81"/>
    </location>
</feature>
<dbReference type="InterPro" id="IPR000210">
    <property type="entry name" value="BTB/POZ_dom"/>
</dbReference>
<keyword evidence="2" id="KW-0040">ANK repeat</keyword>
<feature type="repeat" description="RCC1" evidence="3">
    <location>
        <begin position="208"/>
        <end position="271"/>
    </location>
</feature>
<dbReference type="OrthoDB" id="1893551at2759"/>
<feature type="compositionally biased region" description="Polar residues" evidence="4">
    <location>
        <begin position="1222"/>
        <end position="1231"/>
    </location>
</feature>
<reference evidence="6" key="1">
    <citation type="submission" date="2016-04" db="EMBL/GenBank/DDBJ databases">
        <authorList>
            <person name="Evans L.H."/>
            <person name="Alamgir A."/>
            <person name="Owens N."/>
            <person name="Weber N.D."/>
            <person name="Virtaneva K."/>
            <person name="Barbian K."/>
            <person name="Babar A."/>
            <person name="Rosenke K."/>
        </authorList>
    </citation>
    <scope>NUCLEOTIDE SEQUENCE [LARGE SCALE GENOMIC DNA]</scope>
    <source>
        <strain evidence="6">CBS 101.48</strain>
    </source>
</reference>
<feature type="region of interest" description="Disordered" evidence="4">
    <location>
        <begin position="1197"/>
        <end position="1277"/>
    </location>
</feature>
<feature type="compositionally biased region" description="Polar residues" evidence="4">
    <location>
        <begin position="1331"/>
        <end position="1341"/>
    </location>
</feature>
<feature type="region of interest" description="Disordered" evidence="4">
    <location>
        <begin position="161"/>
        <end position="197"/>
    </location>
</feature>
<dbReference type="EMBL" id="LT554740">
    <property type="protein sequence ID" value="SAM07387.1"/>
    <property type="molecule type" value="Genomic_DNA"/>
</dbReference>
<dbReference type="SMART" id="SM00225">
    <property type="entry name" value="BTB"/>
    <property type="match status" value="1"/>
</dbReference>
<dbReference type="Gene3D" id="2.130.10.30">
    <property type="entry name" value="Regulator of chromosome condensation 1/beta-lactamase-inhibitor protein II"/>
    <property type="match status" value="1"/>
</dbReference>
<feature type="compositionally biased region" description="Polar residues" evidence="4">
    <location>
        <begin position="172"/>
        <end position="197"/>
    </location>
</feature>
<dbReference type="InterPro" id="IPR000408">
    <property type="entry name" value="Reg_chr_condens"/>
</dbReference>
<feature type="compositionally biased region" description="Low complexity" evidence="4">
    <location>
        <begin position="1154"/>
        <end position="1171"/>
    </location>
</feature>
<dbReference type="InterPro" id="IPR036770">
    <property type="entry name" value="Ankyrin_rpt-contain_sf"/>
</dbReference>
<dbReference type="PRINTS" id="PR00633">
    <property type="entry name" value="RCCNDNSATION"/>
</dbReference>
<feature type="repeat" description="RCC1" evidence="3">
    <location>
        <begin position="274"/>
        <end position="324"/>
    </location>
</feature>
<dbReference type="SUPFAM" id="SSF50985">
    <property type="entry name" value="RCC1/BLIP-II"/>
    <property type="match status" value="1"/>
</dbReference>
<organism evidence="6">
    <name type="scientific">Absidia glauca</name>
    <name type="common">Pin mould</name>
    <dbReference type="NCBI Taxonomy" id="4829"/>
    <lineage>
        <taxon>Eukaryota</taxon>
        <taxon>Fungi</taxon>
        <taxon>Fungi incertae sedis</taxon>
        <taxon>Mucoromycota</taxon>
        <taxon>Mucoromycotina</taxon>
        <taxon>Mucoromycetes</taxon>
        <taxon>Mucorales</taxon>
        <taxon>Cunninghamellaceae</taxon>
        <taxon>Absidia</taxon>
    </lineage>
</organism>
<dbReference type="SMART" id="SM00248">
    <property type="entry name" value="ANK"/>
    <property type="match status" value="2"/>
</dbReference>
<dbReference type="Gene3D" id="1.25.40.20">
    <property type="entry name" value="Ankyrin repeat-containing domain"/>
    <property type="match status" value="1"/>
</dbReference>
<dbReference type="OMA" id="FEFVLRY"/>
<dbReference type="PROSITE" id="PS50012">
    <property type="entry name" value="RCC1_3"/>
    <property type="match status" value="3"/>
</dbReference>
<dbReference type="InterPro" id="IPR002110">
    <property type="entry name" value="Ankyrin_rpt"/>
</dbReference>
<dbReference type="PROSITE" id="PS50097">
    <property type="entry name" value="BTB"/>
    <property type="match status" value="1"/>
</dbReference>
<sequence length="1410" mass="158501">MISIYKAIKLNDVETIAYLIDLVSSSSSHAQHKEAQSWLPRYLRTTNQKQYNLNRRSTLGKTPLHHAITWNRLDIARLLIECPLVNVNKRDLENGWTPLHRALYLGRIEIVCMLTKRDDLDLTGKDWEGYKALELFSTTTSHPTPLLRKLETAAEPIMGMDDQTWTDDDISPRSSLSPSPNHRPYTSQSKHNPLMARTQSKTTHYGGTDLYTWGMNANYVLGHLDTENRSRPERVPLGLQQQQASTILRRPPYLIESIYMSKFHFAILTSESKHNLLLCGFGRGGRLGMGKDIGAQLAPSSVRWPERIIDVALGRDHTIAVTVSGSVITFGNNDYGQLGYDTDVKEGEYAAQLYPRKIQAPSMKKQPIIGVAASKVHSVAYTSTEIFTFGYNQGQLGYHYLGNDRRQVTPRKVVYSSSILQVVATDFSTTILFQNHDVMTLANFETQKLIFPTSRFPSNITVHSPANNHIVKLVSGGNIYTAALSNAGDVYIWTCKPSTSSADMDLKLEQHRSKQISTVISSPRRIWTGNRADMAATSVGIGQDGQVIISTAGGQVYIGGVTRESAKDSKLKFQWIPQLQRCVFVCANPNGAYAAIRSEYQLSSPSKPTSTLASDLVMSLPWTKMVYPLEKRLRQLELKKARSLHSIKPASLDDDVDDHDAKERRLQQQHIEQQYKLDTKKAIDIAWKQMEQQVDPTLDVCFWVQGKPIYSHLCVLESRRNMDRKTALQPEHLDDDNTSRNELSGHVKFIITRRSPTLDDSRKRYDVIVEGCHLLSFFVLMDYIYNDRLTLDHYAQRTPAFCKCFSSEQQPDRQEMRYDLIHLSSLLGLSHLYEYVNSSHLPPPASTLKMHLADMRSHNHTGDVELVLKNGTMICHEVILRQRCPFFACIFNPEANWMYGRRNNQVNGFPSLPQVNLDHHSVDTMTCLVDYLYADQRSQADLSIPTTATTTEDAMNFLLDLLCTADELLLPGLKVLCERALIPMVNLRSVIMILECAHLYLAPALKEACLTFIEVNMSSFVIGGLLEHINLDLLRELESFISQAQAITLRFVTRLPKLASNDNPDDDIDLQMTLATWTKEETPITTGCIEYMETTKPVVAREPSLSNGNGDSMVGSDSTQGQPERKKKNKKKPAIKKGAPIPMIHNQQEQQPDLSSSSSTSETGWGLSSSSVETTQPKPSLRDLLEKEEAELATTLVSAQKIITGPSKKLSQKEKRRLKQQEPLTTGTSEAKASAWGTVPPISTSGITKAPESAPPVKSNANESKSRSTAILGNVEKSTPKGKKIFASKESILEEQRRDWRRTETLDTPTLFDARQSFGPRFELIPPIPPSTKNNTASSSFGKDMRRGSSSFHAIQQEQKLEDDWIKNKRTKSLVQIQREETAMEGLREFYLQTLSRGSGEWIDIHSSLT</sequence>
<dbReference type="Gene3D" id="3.30.710.10">
    <property type="entry name" value="Potassium Channel Kv1.1, Chain A"/>
    <property type="match status" value="1"/>
</dbReference>
<dbReference type="Pfam" id="PF00651">
    <property type="entry name" value="BTB"/>
    <property type="match status" value="1"/>
</dbReference>
<evidence type="ECO:0000259" key="5">
    <source>
        <dbReference type="PROSITE" id="PS50097"/>
    </source>
</evidence>
<evidence type="ECO:0000256" key="1">
    <source>
        <dbReference type="ARBA" id="ARBA00022737"/>
    </source>
</evidence>
<dbReference type="PROSITE" id="PS50297">
    <property type="entry name" value="ANK_REP_REGION"/>
    <property type="match status" value="1"/>
</dbReference>
<keyword evidence="7" id="KW-1185">Reference proteome</keyword>
<evidence type="ECO:0000256" key="2">
    <source>
        <dbReference type="PROSITE-ProRule" id="PRU00023"/>
    </source>
</evidence>
<feature type="domain" description="BTB" evidence="5">
    <location>
        <begin position="862"/>
        <end position="941"/>
    </location>
</feature>
<dbReference type="InterPro" id="IPR051625">
    <property type="entry name" value="Signaling_Regulatory_Domain"/>
</dbReference>
<dbReference type="InterPro" id="IPR009091">
    <property type="entry name" value="RCC1/BLIP-II"/>
</dbReference>
<feature type="compositionally biased region" description="Polar residues" evidence="4">
    <location>
        <begin position="1259"/>
        <end position="1271"/>
    </location>
</feature>
<accession>A0A168RTW1</accession>
<feature type="compositionally biased region" description="Basic residues" evidence="4">
    <location>
        <begin position="1125"/>
        <end position="1135"/>
    </location>
</feature>
<evidence type="ECO:0000256" key="4">
    <source>
        <dbReference type="SAM" id="MobiDB-lite"/>
    </source>
</evidence>